<gene>
    <name evidence="2" type="ORF">S12H4_13115</name>
</gene>
<name>X1S2W6_9ZZZZ</name>
<protein>
    <submittedName>
        <fullName evidence="2">Uncharacterized protein</fullName>
    </submittedName>
</protein>
<feature type="non-terminal residue" evidence="2">
    <location>
        <position position="1"/>
    </location>
</feature>
<evidence type="ECO:0000313" key="2">
    <source>
        <dbReference type="EMBL" id="GAI87387.1"/>
    </source>
</evidence>
<keyword evidence="1" id="KW-1133">Transmembrane helix</keyword>
<evidence type="ECO:0000256" key="1">
    <source>
        <dbReference type="SAM" id="Phobius"/>
    </source>
</evidence>
<proteinExistence type="predicted"/>
<feature type="transmembrane region" description="Helical" evidence="1">
    <location>
        <begin position="200"/>
        <end position="220"/>
    </location>
</feature>
<keyword evidence="1" id="KW-0472">Membrane</keyword>
<keyword evidence="1" id="KW-0812">Transmembrane</keyword>
<comment type="caution">
    <text evidence="2">The sequence shown here is derived from an EMBL/GenBank/DDBJ whole genome shotgun (WGS) entry which is preliminary data.</text>
</comment>
<dbReference type="AlphaFoldDB" id="X1S2W6"/>
<accession>X1S2W6</accession>
<organism evidence="2">
    <name type="scientific">marine sediment metagenome</name>
    <dbReference type="NCBI Taxonomy" id="412755"/>
    <lineage>
        <taxon>unclassified sequences</taxon>
        <taxon>metagenomes</taxon>
        <taxon>ecological metagenomes</taxon>
    </lineage>
</organism>
<reference evidence="2" key="1">
    <citation type="journal article" date="2014" name="Front. Microbiol.">
        <title>High frequency of phylogenetically diverse reductive dehalogenase-homologous genes in deep subseafloor sedimentary metagenomes.</title>
        <authorList>
            <person name="Kawai M."/>
            <person name="Futagami T."/>
            <person name="Toyoda A."/>
            <person name="Takaki Y."/>
            <person name="Nishi S."/>
            <person name="Hori S."/>
            <person name="Arai W."/>
            <person name="Tsubouchi T."/>
            <person name="Morono Y."/>
            <person name="Uchiyama I."/>
            <person name="Ito T."/>
            <person name="Fujiyama A."/>
            <person name="Inagaki F."/>
            <person name="Takami H."/>
        </authorList>
    </citation>
    <scope>NUCLEOTIDE SEQUENCE</scope>
    <source>
        <strain evidence="2">Expedition CK06-06</strain>
    </source>
</reference>
<dbReference type="EMBL" id="BARW01006248">
    <property type="protein sequence ID" value="GAI87387.1"/>
    <property type="molecule type" value="Genomic_DNA"/>
</dbReference>
<sequence>FINFSFLISNVFSQRTENIAGFSTQDQIYPNESVKYIFSNNIIFEISTDSFIDFEIQYENNIENRQILFLIKNSNPISLNITSKVTMQSFGMAKPPQGPKKGGAQFQYRYDCIFQINTNTTIENITISSLKKSLYGFNPSNSYSLALYEPSQESWEVISTIEQLNESSSESSLEGSLINLQADTEYYITFFEIIEDIDNWIWVIILIVGAIGMASLAILISKKDYFHYLRTRTIPIEKGAHRLSLEDVLENEND</sequence>